<name>A0A9P4JJ08_9PLEO</name>
<gene>
    <name evidence="2" type="ORF">GQ43DRAFT_475499</name>
</gene>
<accession>A0A9P4JJ08</accession>
<proteinExistence type="predicted"/>
<feature type="compositionally biased region" description="Basic residues" evidence="1">
    <location>
        <begin position="120"/>
        <end position="137"/>
    </location>
</feature>
<sequence length="180" mass="20970">MSSTDLLSMDLPSQDIQDIREIQQVHDVVKWYLKAHGFTDGWNTTFDLTRSLPSDLHNEVNKYIFFRDPRDHSRTYSPPHVTRRLVSHGPRRNRLGLEQPQIPPLARHELNEALHQVSQHTKRPSRSPTRSHPHPTPRLRNLNRPFLPPWARPTVATLTLDFYNNATSLMHTLVQGFKPL</sequence>
<evidence type="ECO:0000313" key="2">
    <source>
        <dbReference type="EMBL" id="KAF2197383.1"/>
    </source>
</evidence>
<dbReference type="AlphaFoldDB" id="A0A9P4JJ08"/>
<protein>
    <submittedName>
        <fullName evidence="2">Uncharacterized protein</fullName>
    </submittedName>
</protein>
<evidence type="ECO:0000313" key="3">
    <source>
        <dbReference type="Proteomes" id="UP000799536"/>
    </source>
</evidence>
<feature type="region of interest" description="Disordered" evidence="1">
    <location>
        <begin position="115"/>
        <end position="145"/>
    </location>
</feature>
<dbReference type="Proteomes" id="UP000799536">
    <property type="component" value="Unassembled WGS sequence"/>
</dbReference>
<keyword evidence="3" id="KW-1185">Reference proteome</keyword>
<dbReference type="EMBL" id="ML994242">
    <property type="protein sequence ID" value="KAF2197383.1"/>
    <property type="molecule type" value="Genomic_DNA"/>
</dbReference>
<comment type="caution">
    <text evidence="2">The sequence shown here is derived from an EMBL/GenBank/DDBJ whole genome shotgun (WGS) entry which is preliminary data.</text>
</comment>
<evidence type="ECO:0000256" key="1">
    <source>
        <dbReference type="SAM" id="MobiDB-lite"/>
    </source>
</evidence>
<reference evidence="2" key="1">
    <citation type="journal article" date="2020" name="Stud. Mycol.">
        <title>101 Dothideomycetes genomes: a test case for predicting lifestyles and emergence of pathogens.</title>
        <authorList>
            <person name="Haridas S."/>
            <person name="Albert R."/>
            <person name="Binder M."/>
            <person name="Bloem J."/>
            <person name="Labutti K."/>
            <person name="Salamov A."/>
            <person name="Andreopoulos B."/>
            <person name="Baker S."/>
            <person name="Barry K."/>
            <person name="Bills G."/>
            <person name="Bluhm B."/>
            <person name="Cannon C."/>
            <person name="Castanera R."/>
            <person name="Culley D."/>
            <person name="Daum C."/>
            <person name="Ezra D."/>
            <person name="Gonzalez J."/>
            <person name="Henrissat B."/>
            <person name="Kuo A."/>
            <person name="Liang C."/>
            <person name="Lipzen A."/>
            <person name="Lutzoni F."/>
            <person name="Magnuson J."/>
            <person name="Mondo S."/>
            <person name="Nolan M."/>
            <person name="Ohm R."/>
            <person name="Pangilinan J."/>
            <person name="Park H.-J."/>
            <person name="Ramirez L."/>
            <person name="Alfaro M."/>
            <person name="Sun H."/>
            <person name="Tritt A."/>
            <person name="Yoshinaga Y."/>
            <person name="Zwiers L.-H."/>
            <person name="Turgeon B."/>
            <person name="Goodwin S."/>
            <person name="Spatafora J."/>
            <person name="Crous P."/>
            <person name="Grigoriev I."/>
        </authorList>
    </citation>
    <scope>NUCLEOTIDE SEQUENCE</scope>
    <source>
        <strain evidence="2">ATCC 74209</strain>
    </source>
</reference>
<organism evidence="2 3">
    <name type="scientific">Delitschia confertaspora ATCC 74209</name>
    <dbReference type="NCBI Taxonomy" id="1513339"/>
    <lineage>
        <taxon>Eukaryota</taxon>
        <taxon>Fungi</taxon>
        <taxon>Dikarya</taxon>
        <taxon>Ascomycota</taxon>
        <taxon>Pezizomycotina</taxon>
        <taxon>Dothideomycetes</taxon>
        <taxon>Pleosporomycetidae</taxon>
        <taxon>Pleosporales</taxon>
        <taxon>Delitschiaceae</taxon>
        <taxon>Delitschia</taxon>
    </lineage>
</organism>